<dbReference type="EMBL" id="BMAW01067243">
    <property type="protein sequence ID" value="GFT58793.1"/>
    <property type="molecule type" value="Genomic_DNA"/>
</dbReference>
<proteinExistence type="predicted"/>
<dbReference type="Proteomes" id="UP000887013">
    <property type="component" value="Unassembled WGS sequence"/>
</dbReference>
<keyword evidence="2" id="KW-1185">Reference proteome</keyword>
<dbReference type="OrthoDB" id="10006939at2759"/>
<comment type="caution">
    <text evidence="1">The sequence shown here is derived from an EMBL/GenBank/DDBJ whole genome shotgun (WGS) entry which is preliminary data.</text>
</comment>
<accession>A0A8X6PC67</accession>
<reference evidence="1" key="1">
    <citation type="submission" date="2020-08" db="EMBL/GenBank/DDBJ databases">
        <title>Multicomponent nature underlies the extraordinary mechanical properties of spider dragline silk.</title>
        <authorList>
            <person name="Kono N."/>
            <person name="Nakamura H."/>
            <person name="Mori M."/>
            <person name="Yoshida Y."/>
            <person name="Ohtoshi R."/>
            <person name="Malay A.D."/>
            <person name="Moran D.A.P."/>
            <person name="Tomita M."/>
            <person name="Numata K."/>
            <person name="Arakawa K."/>
        </authorList>
    </citation>
    <scope>NUCLEOTIDE SEQUENCE</scope>
</reference>
<organism evidence="1 2">
    <name type="scientific">Nephila pilipes</name>
    <name type="common">Giant wood spider</name>
    <name type="synonym">Nephila maculata</name>
    <dbReference type="NCBI Taxonomy" id="299642"/>
    <lineage>
        <taxon>Eukaryota</taxon>
        <taxon>Metazoa</taxon>
        <taxon>Ecdysozoa</taxon>
        <taxon>Arthropoda</taxon>
        <taxon>Chelicerata</taxon>
        <taxon>Arachnida</taxon>
        <taxon>Araneae</taxon>
        <taxon>Araneomorphae</taxon>
        <taxon>Entelegynae</taxon>
        <taxon>Araneoidea</taxon>
        <taxon>Nephilidae</taxon>
        <taxon>Nephila</taxon>
    </lineage>
</organism>
<evidence type="ECO:0000313" key="1">
    <source>
        <dbReference type="EMBL" id="GFT58793.1"/>
    </source>
</evidence>
<sequence length="91" mass="10599">MEVIRKKDVSNYPSYYKRVVHKANSEVVFGCMTVIRVGALDICTGKRDKGRDIIHVFEMNLRYTVKTQEMISHSTRYCKISYCEANNNMIT</sequence>
<name>A0A8X6PC67_NEPPI</name>
<gene>
    <name evidence="1" type="ORF">NPIL_557811</name>
</gene>
<dbReference type="AlphaFoldDB" id="A0A8X6PC67"/>
<protein>
    <submittedName>
        <fullName evidence="1">Uncharacterized protein</fullName>
    </submittedName>
</protein>
<evidence type="ECO:0000313" key="2">
    <source>
        <dbReference type="Proteomes" id="UP000887013"/>
    </source>
</evidence>